<accession>A0ABN7UZB3</accession>
<comment type="caution">
    <text evidence="1">The sequence shown here is derived from an EMBL/GenBank/DDBJ whole genome shotgun (WGS) entry which is preliminary data.</text>
</comment>
<protein>
    <submittedName>
        <fullName evidence="1">22548_t:CDS:1</fullName>
    </submittedName>
</protein>
<name>A0ABN7UZB3_GIGMA</name>
<sequence>MPRVSKQKLSARKASQVSAIARKAAQKEKTAQQEQAVQQEKLIQDINNILIQMDNNKLQQVYQIIVQPINNKKINQTTLHQRLINKLASLPLTEIGCNSSDLIELRIKKHQQQTEFNNSISIKKNFNNIDSDHEESANKLLEDLFGRK</sequence>
<reference evidence="1 2" key="1">
    <citation type="submission" date="2021-06" db="EMBL/GenBank/DDBJ databases">
        <authorList>
            <person name="Kallberg Y."/>
            <person name="Tangrot J."/>
            <person name="Rosling A."/>
        </authorList>
    </citation>
    <scope>NUCLEOTIDE SEQUENCE [LARGE SCALE GENOMIC DNA]</scope>
    <source>
        <strain evidence="1 2">120-4 pot B 10/14</strain>
    </source>
</reference>
<dbReference type="EMBL" id="CAJVQB010007646">
    <property type="protein sequence ID" value="CAG8706801.1"/>
    <property type="molecule type" value="Genomic_DNA"/>
</dbReference>
<proteinExistence type="predicted"/>
<evidence type="ECO:0000313" key="1">
    <source>
        <dbReference type="EMBL" id="CAG8706801.1"/>
    </source>
</evidence>
<evidence type="ECO:0000313" key="2">
    <source>
        <dbReference type="Proteomes" id="UP000789901"/>
    </source>
</evidence>
<keyword evidence="2" id="KW-1185">Reference proteome</keyword>
<gene>
    <name evidence="1" type="ORF">GMARGA_LOCUS12494</name>
</gene>
<organism evidence="1 2">
    <name type="scientific">Gigaspora margarita</name>
    <dbReference type="NCBI Taxonomy" id="4874"/>
    <lineage>
        <taxon>Eukaryota</taxon>
        <taxon>Fungi</taxon>
        <taxon>Fungi incertae sedis</taxon>
        <taxon>Mucoromycota</taxon>
        <taxon>Glomeromycotina</taxon>
        <taxon>Glomeromycetes</taxon>
        <taxon>Diversisporales</taxon>
        <taxon>Gigasporaceae</taxon>
        <taxon>Gigaspora</taxon>
    </lineage>
</organism>
<dbReference type="Proteomes" id="UP000789901">
    <property type="component" value="Unassembled WGS sequence"/>
</dbReference>